<protein>
    <recommendedName>
        <fullName evidence="4">mannan endo-1,4-beta-mannosidase</fullName>
        <ecNumber evidence="4">3.2.1.78</ecNumber>
    </recommendedName>
</protein>
<evidence type="ECO:0000256" key="8">
    <source>
        <dbReference type="ARBA" id="ARBA00023295"/>
    </source>
</evidence>
<organism evidence="11 12">
    <name type="scientific">Chloropicon primus</name>
    <dbReference type="NCBI Taxonomy" id="1764295"/>
    <lineage>
        <taxon>Eukaryota</taxon>
        <taxon>Viridiplantae</taxon>
        <taxon>Chlorophyta</taxon>
        <taxon>Chloropicophyceae</taxon>
        <taxon>Chloropicales</taxon>
        <taxon>Chloropicaceae</taxon>
        <taxon>Chloropicon</taxon>
    </lineage>
</organism>
<dbReference type="SUPFAM" id="SSF51445">
    <property type="entry name" value="(Trans)glycosidases"/>
    <property type="match status" value="1"/>
</dbReference>
<keyword evidence="6 9" id="KW-0732">Signal</keyword>
<dbReference type="Gene3D" id="3.20.20.80">
    <property type="entry name" value="Glycosidases"/>
    <property type="match status" value="1"/>
</dbReference>
<dbReference type="InterPro" id="IPR001547">
    <property type="entry name" value="Glyco_hydro_5"/>
</dbReference>
<dbReference type="Proteomes" id="UP000316726">
    <property type="component" value="Chromosome 1"/>
</dbReference>
<dbReference type="GO" id="GO:0005576">
    <property type="term" value="C:extracellular region"/>
    <property type="evidence" value="ECO:0007669"/>
    <property type="project" value="UniProtKB-SubCell"/>
</dbReference>
<sequence length="457" mass="51408">MTAASRGRLAWWWTLLLLARASSAESLKRYVEISKDGTSFSLDGKDFYVHGFNQPQMMTHAADESGRGKILEVLGDAELHGFNVMRMWAFNDGHSQWNSLQLYPGVFDEKVFRALDYVLHESRRHKIRVLLSLTNHWNEYGGTNQYVQWAKASANASQQGGSSSFGPDAFYSSVECRRLYKNFVAAVLERRNVYTGIAYKDDDYIFGWDLINEPRAESAPALQAWIEEMAGFVKSIDKKHLVTSGSEGFFGKSTPDLTRYNPGSWASAHGVDFVRNHDIPDIDFGVFHLYADLYLNSCEMDCALRFSEDYVQAHLTSGLRKPILLEEVGKKGEGRDEYLEVVLRKMHDDHIGGGYGAGTVIWQLSPSNFSDVDSFAIYLPEHESTSSLVKSFGVRVALRMASAFHNGMAVVGWMRQIVTDKIRNFYGNRFWAQHILPAGSNPSVASFSNETSDPVLP</sequence>
<dbReference type="InterPro" id="IPR045053">
    <property type="entry name" value="MAN-like"/>
</dbReference>
<dbReference type="Pfam" id="PF26410">
    <property type="entry name" value="GH5_mannosidase"/>
    <property type="match status" value="1"/>
</dbReference>
<dbReference type="AlphaFoldDB" id="A0A5B8MEE5"/>
<dbReference type="EC" id="3.2.1.78" evidence="4"/>
<evidence type="ECO:0000256" key="4">
    <source>
        <dbReference type="ARBA" id="ARBA00012706"/>
    </source>
</evidence>
<dbReference type="STRING" id="1764295.A0A5B8MEE5"/>
<proteinExistence type="inferred from homology"/>
<keyword evidence="5" id="KW-0964">Secreted</keyword>
<dbReference type="InterPro" id="IPR017853">
    <property type="entry name" value="GH"/>
</dbReference>
<evidence type="ECO:0000259" key="10">
    <source>
        <dbReference type="Pfam" id="PF26410"/>
    </source>
</evidence>
<evidence type="ECO:0000256" key="1">
    <source>
        <dbReference type="ARBA" id="ARBA00001678"/>
    </source>
</evidence>
<evidence type="ECO:0000256" key="9">
    <source>
        <dbReference type="SAM" id="SignalP"/>
    </source>
</evidence>
<evidence type="ECO:0000313" key="12">
    <source>
        <dbReference type="Proteomes" id="UP000316726"/>
    </source>
</evidence>
<feature type="domain" description="Glycoside hydrolase family 5" evidence="10">
    <location>
        <begin position="33"/>
        <end position="333"/>
    </location>
</feature>
<keyword evidence="7 11" id="KW-0378">Hydrolase</keyword>
<evidence type="ECO:0000256" key="3">
    <source>
        <dbReference type="ARBA" id="ARBA00005641"/>
    </source>
</evidence>
<accession>A0A5B8MEE5</accession>
<dbReference type="GO" id="GO:0000272">
    <property type="term" value="P:polysaccharide catabolic process"/>
    <property type="evidence" value="ECO:0007669"/>
    <property type="project" value="InterPro"/>
</dbReference>
<dbReference type="PANTHER" id="PTHR31451:SF39">
    <property type="entry name" value="MANNAN ENDO-1,4-BETA-MANNOSIDASE 1"/>
    <property type="match status" value="1"/>
</dbReference>
<comment type="catalytic activity">
    <reaction evidence="1">
        <text>Random hydrolysis of (1-&gt;4)-beta-D-mannosidic linkages in mannans, galactomannans and glucomannans.</text>
        <dbReference type="EC" id="3.2.1.78"/>
    </reaction>
</comment>
<gene>
    <name evidence="11" type="ORF">A3770_01p01900</name>
</gene>
<evidence type="ECO:0000256" key="7">
    <source>
        <dbReference type="ARBA" id="ARBA00022801"/>
    </source>
</evidence>
<keyword evidence="12" id="KW-1185">Reference proteome</keyword>
<name>A0A5B8MEE5_9CHLO</name>
<dbReference type="GO" id="GO:0016985">
    <property type="term" value="F:mannan endo-1,4-beta-mannosidase activity"/>
    <property type="evidence" value="ECO:0007669"/>
    <property type="project" value="UniProtKB-EC"/>
</dbReference>
<feature type="chain" id="PRO_5023014766" description="mannan endo-1,4-beta-mannosidase" evidence="9">
    <location>
        <begin position="25"/>
        <end position="457"/>
    </location>
</feature>
<keyword evidence="8" id="KW-0326">Glycosidase</keyword>
<dbReference type="OrthoDB" id="406631at2759"/>
<dbReference type="EMBL" id="CP031034">
    <property type="protein sequence ID" value="QDZ17672.1"/>
    <property type="molecule type" value="Genomic_DNA"/>
</dbReference>
<comment type="similarity">
    <text evidence="3">Belongs to the glycosyl hydrolase 5 (cellulase A) family.</text>
</comment>
<evidence type="ECO:0000256" key="6">
    <source>
        <dbReference type="ARBA" id="ARBA00022729"/>
    </source>
</evidence>
<evidence type="ECO:0000313" key="11">
    <source>
        <dbReference type="EMBL" id="QDZ17672.1"/>
    </source>
</evidence>
<evidence type="ECO:0000256" key="5">
    <source>
        <dbReference type="ARBA" id="ARBA00022525"/>
    </source>
</evidence>
<feature type="signal peptide" evidence="9">
    <location>
        <begin position="1"/>
        <end position="24"/>
    </location>
</feature>
<comment type="subcellular location">
    <subcellularLocation>
        <location evidence="2">Secreted</location>
    </subcellularLocation>
</comment>
<reference evidence="11 12" key="1">
    <citation type="submission" date="2018-07" db="EMBL/GenBank/DDBJ databases">
        <title>The complete nuclear genome of the prasinophyte Chloropicon primus (CCMP1205).</title>
        <authorList>
            <person name="Pombert J.-F."/>
            <person name="Otis C."/>
            <person name="Turmel M."/>
            <person name="Lemieux C."/>
        </authorList>
    </citation>
    <scope>NUCLEOTIDE SEQUENCE [LARGE SCALE GENOMIC DNA]</scope>
    <source>
        <strain evidence="11 12">CCMP1205</strain>
    </source>
</reference>
<dbReference type="PANTHER" id="PTHR31451">
    <property type="match status" value="1"/>
</dbReference>
<evidence type="ECO:0000256" key="2">
    <source>
        <dbReference type="ARBA" id="ARBA00004613"/>
    </source>
</evidence>